<dbReference type="NCBIfam" id="TIGR01730">
    <property type="entry name" value="RND_mfp"/>
    <property type="match status" value="1"/>
</dbReference>
<dbReference type="Pfam" id="PF25954">
    <property type="entry name" value="Beta-barrel_RND_2"/>
    <property type="match status" value="1"/>
</dbReference>
<proteinExistence type="inferred from homology"/>
<dbReference type="RefSeq" id="WP_013405389.1">
    <property type="nucleotide sequence ID" value="NC_014654.1"/>
</dbReference>
<evidence type="ECO:0000313" key="9">
    <source>
        <dbReference type="EMBL" id="ADQ14299.1"/>
    </source>
</evidence>
<dbReference type="InterPro" id="IPR050465">
    <property type="entry name" value="UPF0194_transport"/>
</dbReference>
<dbReference type="InterPro" id="IPR058792">
    <property type="entry name" value="Beta-barrel_RND_2"/>
</dbReference>
<dbReference type="Gene3D" id="2.40.420.20">
    <property type="match status" value="1"/>
</dbReference>
<feature type="domain" description="YbhG-like alpha-helical hairpin" evidence="6">
    <location>
        <begin position="82"/>
        <end position="223"/>
    </location>
</feature>
<feature type="signal peptide" evidence="5">
    <location>
        <begin position="1"/>
        <end position="22"/>
    </location>
</feature>
<feature type="domain" description="CusB-like beta-barrel" evidence="7">
    <location>
        <begin position="263"/>
        <end position="335"/>
    </location>
</feature>
<feature type="domain" description="YknX-like C-terminal permuted SH3-like" evidence="8">
    <location>
        <begin position="343"/>
        <end position="410"/>
    </location>
</feature>
<dbReference type="HOGENOM" id="CLU_018816_14_4_9"/>
<dbReference type="Gene3D" id="2.40.30.170">
    <property type="match status" value="1"/>
</dbReference>
<dbReference type="InterPro" id="IPR058637">
    <property type="entry name" value="YknX-like_C"/>
</dbReference>
<comment type="subcellular location">
    <subcellularLocation>
        <location evidence="1">Cell envelope</location>
    </subcellularLocation>
</comment>
<dbReference type="InterPro" id="IPR059052">
    <property type="entry name" value="HH_YbhG-like"/>
</dbReference>
<dbReference type="eggNOG" id="COG0845">
    <property type="taxonomic scope" value="Bacteria"/>
</dbReference>
<evidence type="ECO:0000259" key="6">
    <source>
        <dbReference type="Pfam" id="PF25881"/>
    </source>
</evidence>
<keyword evidence="5" id="KW-0732">Signal</keyword>
<dbReference type="EMBL" id="CP002304">
    <property type="protein sequence ID" value="ADQ14299.1"/>
    <property type="molecule type" value="Genomic_DNA"/>
</dbReference>
<feature type="coiled-coil region" evidence="4">
    <location>
        <begin position="84"/>
        <end position="229"/>
    </location>
</feature>
<dbReference type="STRING" id="656519.Halsa_0852"/>
<evidence type="ECO:0000256" key="1">
    <source>
        <dbReference type="ARBA" id="ARBA00004196"/>
    </source>
</evidence>
<evidence type="ECO:0000313" key="10">
    <source>
        <dbReference type="Proteomes" id="UP000007434"/>
    </source>
</evidence>
<dbReference type="Gene3D" id="2.40.50.100">
    <property type="match status" value="2"/>
</dbReference>
<dbReference type="GO" id="GO:0030313">
    <property type="term" value="C:cell envelope"/>
    <property type="evidence" value="ECO:0007669"/>
    <property type="project" value="UniProtKB-SubCell"/>
</dbReference>
<evidence type="ECO:0000256" key="3">
    <source>
        <dbReference type="ARBA" id="ARBA00023054"/>
    </source>
</evidence>
<evidence type="ECO:0000259" key="7">
    <source>
        <dbReference type="Pfam" id="PF25954"/>
    </source>
</evidence>
<dbReference type="PANTHER" id="PTHR32347">
    <property type="entry name" value="EFFLUX SYSTEM COMPONENT YKNX-RELATED"/>
    <property type="match status" value="1"/>
</dbReference>
<evidence type="ECO:0000259" key="8">
    <source>
        <dbReference type="Pfam" id="PF25989"/>
    </source>
</evidence>
<dbReference type="OrthoDB" id="9810430at2"/>
<dbReference type="FunFam" id="2.40.30.170:FF:000010">
    <property type="entry name" value="Efflux RND transporter periplasmic adaptor subunit"/>
    <property type="match status" value="1"/>
</dbReference>
<dbReference type="Pfam" id="PF25881">
    <property type="entry name" value="HH_YBHG"/>
    <property type="match status" value="1"/>
</dbReference>
<evidence type="ECO:0000256" key="4">
    <source>
        <dbReference type="SAM" id="Coils"/>
    </source>
</evidence>
<dbReference type="InterPro" id="IPR006143">
    <property type="entry name" value="RND_pump_MFP"/>
</dbReference>
<name>E4RN82_HALHG</name>
<dbReference type="GO" id="GO:0016020">
    <property type="term" value="C:membrane"/>
    <property type="evidence" value="ECO:0007669"/>
    <property type="project" value="InterPro"/>
</dbReference>
<sequence>MKNRIIIFLALMLILTAVPLSAATTVEVTEAIIEDISLDEIITGNLTPFEKANIPAQVGGVAEEVNIDIGDEVEAGSELIKMEQDSFLIQKRQAEAALESAEANYDELINGVTEEEYRRVKSSYEDAKAGLEIAEINYKQAKRAFERSEELFQDNIISKQDFEDAEDAFKNARSQVKSAETNLAVAEANLDEADRGPREEQIRASAAQVKQAEASLDEIEDTLSKTVIRAPFTGLVFERHIEKGEMIGSGQPIVNLINIDQLYVEIEITASAVSRINKGDIVEVKAETMQHYIEGEITNIAPQADPESRSFLVKVKIDNPDHSLRPGMFADVRLLKGEAGDAVVVPIESILDLTEETPYLYVVEDGKAIRREVEVGLQTDTQAEIISGLEAGESVIIRGQQRLDAEDEVEVINR</sequence>
<accession>E4RN82</accession>
<dbReference type="KEGG" id="has:Halsa_0852"/>
<reference evidence="9 10" key="2">
    <citation type="journal article" date="2011" name="J. Bacteriol.">
        <title>Complete Genome Sequence of the Haloalkaliphilic, Hydrogen Producing Halanaerobium hydrogenoformans.</title>
        <authorList>
            <person name="Brown S.D."/>
            <person name="Begemann M.B."/>
            <person name="Mormile M.R."/>
            <person name="Wall J.D."/>
            <person name="Han C.S."/>
            <person name="Goodwin L.A."/>
            <person name="Pitluck S."/>
            <person name="Land M.L."/>
            <person name="Hauser L.J."/>
            <person name="Elias D.A."/>
        </authorList>
    </citation>
    <scope>NUCLEOTIDE SEQUENCE [LARGE SCALE GENOMIC DNA]</scope>
    <source>
        <strain evidence="10">sapolanicus</strain>
    </source>
</reference>
<dbReference type="AlphaFoldDB" id="E4RN82"/>
<dbReference type="Pfam" id="PF25989">
    <property type="entry name" value="YknX_C"/>
    <property type="match status" value="1"/>
</dbReference>
<dbReference type="GO" id="GO:0015562">
    <property type="term" value="F:efflux transmembrane transporter activity"/>
    <property type="evidence" value="ECO:0007669"/>
    <property type="project" value="InterPro"/>
</dbReference>
<organism evidence="9 10">
    <name type="scientific">Halanaerobium hydrogeniformans</name>
    <name type="common">Halanaerobium sp. (strain sapolanicus)</name>
    <dbReference type="NCBI Taxonomy" id="656519"/>
    <lineage>
        <taxon>Bacteria</taxon>
        <taxon>Bacillati</taxon>
        <taxon>Bacillota</taxon>
        <taxon>Clostridia</taxon>
        <taxon>Halanaerobiales</taxon>
        <taxon>Halanaerobiaceae</taxon>
        <taxon>Halanaerobium</taxon>
    </lineage>
</organism>
<dbReference type="SUPFAM" id="SSF111369">
    <property type="entry name" value="HlyD-like secretion proteins"/>
    <property type="match status" value="3"/>
</dbReference>
<dbReference type="Proteomes" id="UP000007434">
    <property type="component" value="Chromosome"/>
</dbReference>
<dbReference type="PANTHER" id="PTHR32347:SF23">
    <property type="entry name" value="BLL5650 PROTEIN"/>
    <property type="match status" value="1"/>
</dbReference>
<keyword evidence="3 4" id="KW-0175">Coiled coil</keyword>
<feature type="chain" id="PRO_5003186820" evidence="5">
    <location>
        <begin position="23"/>
        <end position="414"/>
    </location>
</feature>
<evidence type="ECO:0000256" key="2">
    <source>
        <dbReference type="ARBA" id="ARBA00009477"/>
    </source>
</evidence>
<gene>
    <name evidence="9" type="ordered locus">Halsa_0852</name>
</gene>
<protein>
    <submittedName>
        <fullName evidence="9">Efflux transporter, RND family, MFP subunit</fullName>
    </submittedName>
</protein>
<comment type="similarity">
    <text evidence="2">Belongs to the membrane fusion protein (MFP) (TC 8.A.1) family.</text>
</comment>
<reference evidence="9 10" key="1">
    <citation type="submission" date="2010-11" db="EMBL/GenBank/DDBJ databases">
        <title>Complete sequence of Halanaerobium sp. sapolanicus.</title>
        <authorList>
            <consortium name="US DOE Joint Genome Institute"/>
            <person name="Lucas S."/>
            <person name="Copeland A."/>
            <person name="Lapidus A."/>
            <person name="Cheng J.-F."/>
            <person name="Bruce D."/>
            <person name="Goodwin L."/>
            <person name="Pitluck S."/>
            <person name="Davenport K."/>
            <person name="Detter J.C."/>
            <person name="Han C."/>
            <person name="Tapia R."/>
            <person name="Land M."/>
            <person name="Hauser L."/>
            <person name="Jeffries C."/>
            <person name="Kyrpides N."/>
            <person name="Ivanova N."/>
            <person name="Mikhailova N."/>
            <person name="Begemann M.B."/>
            <person name="Mormile M.R."/>
            <person name="Wall J.D."/>
            <person name="Elias D.A."/>
            <person name="Woyke T."/>
        </authorList>
    </citation>
    <scope>NUCLEOTIDE SEQUENCE [LARGE SCALE GENOMIC DNA]</scope>
    <source>
        <strain evidence="10">sapolanicus</strain>
    </source>
</reference>
<dbReference type="Gene3D" id="1.10.287.470">
    <property type="entry name" value="Helix hairpin bin"/>
    <property type="match status" value="3"/>
</dbReference>
<evidence type="ECO:0000256" key="5">
    <source>
        <dbReference type="SAM" id="SignalP"/>
    </source>
</evidence>
<keyword evidence="10" id="KW-1185">Reference proteome</keyword>